<dbReference type="PROSITE" id="PS51257">
    <property type="entry name" value="PROKAR_LIPOPROTEIN"/>
    <property type="match status" value="1"/>
</dbReference>
<reference evidence="3" key="1">
    <citation type="journal article" date="2019" name="Int. J. Syst. Evol. Microbiol.">
        <title>The Global Catalogue of Microorganisms (GCM) 10K type strain sequencing project: providing services to taxonomists for standard genome sequencing and annotation.</title>
        <authorList>
            <consortium name="The Broad Institute Genomics Platform"/>
            <consortium name="The Broad Institute Genome Sequencing Center for Infectious Disease"/>
            <person name="Wu L."/>
            <person name="Ma J."/>
        </authorList>
    </citation>
    <scope>NUCLEOTIDE SEQUENCE [LARGE SCALE GENOMIC DNA]</scope>
    <source>
        <strain evidence="3">KCTC 42398</strain>
    </source>
</reference>
<feature type="domain" description="3-keto-alpha-glucoside-1,2-lyase/3-keto-2-hydroxy-glucal hydratase" evidence="1">
    <location>
        <begin position="33"/>
        <end position="274"/>
    </location>
</feature>
<comment type="caution">
    <text evidence="2">The sequence shown here is derived from an EMBL/GenBank/DDBJ whole genome shotgun (WGS) entry which is preliminary data.</text>
</comment>
<dbReference type="Proteomes" id="UP001597476">
    <property type="component" value="Unassembled WGS sequence"/>
</dbReference>
<organism evidence="2 3">
    <name type="scientific">Hyunsoonleella rubra</name>
    <dbReference type="NCBI Taxonomy" id="1737062"/>
    <lineage>
        <taxon>Bacteria</taxon>
        <taxon>Pseudomonadati</taxon>
        <taxon>Bacteroidota</taxon>
        <taxon>Flavobacteriia</taxon>
        <taxon>Flavobacteriales</taxon>
        <taxon>Flavobacteriaceae</taxon>
    </lineage>
</organism>
<dbReference type="Pfam" id="PF06439">
    <property type="entry name" value="3keto-disac_hyd"/>
    <property type="match status" value="1"/>
</dbReference>
<name>A0ABW5T7D1_9FLAO</name>
<keyword evidence="3" id="KW-1185">Reference proteome</keyword>
<dbReference type="InterPro" id="IPR010496">
    <property type="entry name" value="AL/BT2_dom"/>
</dbReference>
<sequence>MKTKLAITIAISIAISCKSEKKTALQNTDTEIWMPIFNGKDLSDWTIKFTGEDLNVNYKNTFVVEDSMLRIKYDDYKTFNNKFAHIYYNTPYSYYKLRFDYRFTGEQTEGGAHWNVRNSGIMLHSQSAESNAYNQNFPVSVELQLLGGLNNKKQRPTGNVCTPGTAVVMGDTINYKHCIRSNSKTYFGGQWVHAEAVVLGGESMAFLIEKDTVLKFTRPQIGSFEANGHYNGEHWKDWGINPADWKDQTGKIVTEGYIALQAESHPIDFKNIELLDLCGCMDKKAKNYKSYYLKHKPESCEY</sequence>
<dbReference type="EMBL" id="JBHULY010000005">
    <property type="protein sequence ID" value="MFD2724921.1"/>
    <property type="molecule type" value="Genomic_DNA"/>
</dbReference>
<evidence type="ECO:0000313" key="2">
    <source>
        <dbReference type="EMBL" id="MFD2724921.1"/>
    </source>
</evidence>
<evidence type="ECO:0000313" key="3">
    <source>
        <dbReference type="Proteomes" id="UP001597476"/>
    </source>
</evidence>
<proteinExistence type="predicted"/>
<evidence type="ECO:0000259" key="1">
    <source>
        <dbReference type="Pfam" id="PF06439"/>
    </source>
</evidence>
<dbReference type="Gene3D" id="2.60.120.560">
    <property type="entry name" value="Exo-inulinase, domain 1"/>
    <property type="match status" value="1"/>
</dbReference>
<protein>
    <submittedName>
        <fullName evidence="2">DUF1080 domain-containing protein</fullName>
    </submittedName>
</protein>
<gene>
    <name evidence="2" type="ORF">ACFSR8_01740</name>
</gene>
<accession>A0ABW5T7D1</accession>
<dbReference type="RefSeq" id="WP_380288429.1">
    <property type="nucleotide sequence ID" value="NZ_JBHULY010000005.1"/>
</dbReference>